<comment type="caution">
    <text evidence="2">The sequence shown here is derived from an EMBL/GenBank/DDBJ whole genome shotgun (WGS) entry which is preliminary data.</text>
</comment>
<protein>
    <submittedName>
        <fullName evidence="2">Uncharacterized protein</fullName>
    </submittedName>
</protein>
<feature type="coiled-coil region" evidence="1">
    <location>
        <begin position="5"/>
        <end position="117"/>
    </location>
</feature>
<dbReference type="Proteomes" id="UP000637906">
    <property type="component" value="Unassembled WGS sequence"/>
</dbReference>
<name>A0A8J3HQZ9_9RICK</name>
<keyword evidence="1" id="KW-0175">Coiled coil</keyword>
<evidence type="ECO:0000313" key="3">
    <source>
        <dbReference type="Proteomes" id="UP000637906"/>
    </source>
</evidence>
<dbReference type="AlphaFoldDB" id="A0A8J3HQZ9"/>
<keyword evidence="3" id="KW-1185">Reference proteome</keyword>
<proteinExistence type="predicted"/>
<reference evidence="2 3" key="1">
    <citation type="journal article" date="2021" name="Microb. Ecol.">
        <title>Candidatus Mesenet longicola: Novel Endosymbionts of Brontispa longissima that Induce Cytoplasmic Incompatibility.</title>
        <authorList>
            <person name="Takano S."/>
            <person name="Gotoh Y."/>
            <person name="Hayashi T."/>
        </authorList>
    </citation>
    <scope>NUCLEOTIDE SEQUENCE [LARGE SCALE GENOMIC DNA]</scope>
    <source>
        <strain evidence="2">L5</strain>
    </source>
</reference>
<evidence type="ECO:0000313" key="2">
    <source>
        <dbReference type="EMBL" id="GHM60013.1"/>
    </source>
</evidence>
<organism evidence="2 3">
    <name type="scientific">Candidatus Mesenet longicola</name>
    <dbReference type="NCBI Taxonomy" id="1892558"/>
    <lineage>
        <taxon>Bacteria</taxon>
        <taxon>Pseudomonadati</taxon>
        <taxon>Pseudomonadota</taxon>
        <taxon>Alphaproteobacteria</taxon>
        <taxon>Rickettsiales</taxon>
        <taxon>Anaplasmataceae</taxon>
        <taxon>Candidatus Mesenet</taxon>
    </lineage>
</organism>
<accession>A0A8J3HQZ9</accession>
<sequence>MVYAIENCIEDLKKCNNKIDELTLTNGTIQGSLAQLQSDYKSCQGERERYNDSISQLVRARDDLRLEYDQKLITARDVYQTDLKNLMNQSNEFYTKNRQLTEERIKLNNEIDILVKKNIALQSALDKFNEMIEGVAYDESNPTYSISSYDFISV</sequence>
<gene>
    <name evidence="2" type="ORF">sL5_10060</name>
</gene>
<dbReference type="EMBL" id="BNGU01000057">
    <property type="protein sequence ID" value="GHM60013.1"/>
    <property type="molecule type" value="Genomic_DNA"/>
</dbReference>
<evidence type="ECO:0000256" key="1">
    <source>
        <dbReference type="SAM" id="Coils"/>
    </source>
</evidence>